<dbReference type="GO" id="GO:0043770">
    <property type="term" value="F:demethylmenaquinone methyltransferase activity"/>
    <property type="evidence" value="ECO:0007669"/>
    <property type="project" value="UniProtKB-EC"/>
</dbReference>
<dbReference type="GO" id="GO:0032259">
    <property type="term" value="P:methylation"/>
    <property type="evidence" value="ECO:0007669"/>
    <property type="project" value="UniProtKB-KW"/>
</dbReference>
<name>A0A7G9YD26_9EURY</name>
<gene>
    <name evidence="2" type="primary">COQ5</name>
    <name evidence="2" type="ORF">LAAKCKNM_00032</name>
</gene>
<dbReference type="InterPro" id="IPR029063">
    <property type="entry name" value="SAM-dependent_MTases_sf"/>
</dbReference>
<proteinExistence type="predicted"/>
<sequence>MSNKMGERYCNLNVCFQDNIFSIMQHTCVIEKYIGFCEADFGARLITKEAEYLRNELKGRQKILDVGCGIGAFEQRLPELNIIGVDMSKEMIETARARTTNPYCLADATRLPFLDASFDALFYVTSLEFMDNYKSVIDEAVRVLARGGKLVAMVLNQESDYFKAHYSKRDSYFRRIKHKNPVEMADYIRRCFDVQTHYFLGIDAEKIFDTKDKRYASLFIIKGNKK</sequence>
<organism evidence="2">
    <name type="scientific">Candidatus Methanogaster sp. ANME-2c ERB4</name>
    <dbReference type="NCBI Taxonomy" id="2759911"/>
    <lineage>
        <taxon>Archaea</taxon>
        <taxon>Methanobacteriati</taxon>
        <taxon>Methanobacteriota</taxon>
        <taxon>Stenosarchaea group</taxon>
        <taxon>Methanomicrobia</taxon>
        <taxon>Methanosarcinales</taxon>
        <taxon>ANME-2 cluster</taxon>
        <taxon>Candidatus Methanogasteraceae</taxon>
        <taxon>Candidatus Methanogaster</taxon>
    </lineage>
</organism>
<dbReference type="SUPFAM" id="SSF53335">
    <property type="entry name" value="S-adenosyl-L-methionine-dependent methyltransferases"/>
    <property type="match status" value="1"/>
</dbReference>
<reference evidence="2" key="1">
    <citation type="submission" date="2020-06" db="EMBL/GenBank/DDBJ databases">
        <title>Unique genomic features of the anaerobic methanotrophic archaea.</title>
        <authorList>
            <person name="Chadwick G.L."/>
            <person name="Skennerton C.T."/>
            <person name="Laso-Perez R."/>
            <person name="Leu A.O."/>
            <person name="Speth D.R."/>
            <person name="Yu H."/>
            <person name="Morgan-Lang C."/>
            <person name="Hatzenpichler R."/>
            <person name="Goudeau D."/>
            <person name="Malmstrom R."/>
            <person name="Brazelton W.J."/>
            <person name="Woyke T."/>
            <person name="Hallam S.J."/>
            <person name="Tyson G.W."/>
            <person name="Wegener G."/>
            <person name="Boetius A."/>
            <person name="Orphan V."/>
        </authorList>
    </citation>
    <scope>NUCLEOTIDE SEQUENCE</scope>
</reference>
<dbReference type="EC" id="2.1.1.163" evidence="2"/>
<dbReference type="Gene3D" id="3.40.50.150">
    <property type="entry name" value="Vaccinia Virus protein VP39"/>
    <property type="match status" value="1"/>
</dbReference>
<accession>A0A7G9YD26</accession>
<feature type="domain" description="Methyltransferase type 11" evidence="1">
    <location>
        <begin position="64"/>
        <end position="151"/>
    </location>
</feature>
<dbReference type="Pfam" id="PF08241">
    <property type="entry name" value="Methyltransf_11"/>
    <property type="match status" value="1"/>
</dbReference>
<dbReference type="CDD" id="cd02440">
    <property type="entry name" value="AdoMet_MTases"/>
    <property type="match status" value="1"/>
</dbReference>
<evidence type="ECO:0000313" key="2">
    <source>
        <dbReference type="EMBL" id="QNO45910.1"/>
    </source>
</evidence>
<evidence type="ECO:0000259" key="1">
    <source>
        <dbReference type="Pfam" id="PF08241"/>
    </source>
</evidence>
<keyword evidence="2" id="KW-0489">Methyltransferase</keyword>
<dbReference type="PANTHER" id="PTHR43591">
    <property type="entry name" value="METHYLTRANSFERASE"/>
    <property type="match status" value="1"/>
</dbReference>
<dbReference type="EMBL" id="MT631160">
    <property type="protein sequence ID" value="QNO45910.1"/>
    <property type="molecule type" value="Genomic_DNA"/>
</dbReference>
<protein>
    <submittedName>
        <fullName evidence="2">2-methoxy-6-polyprenyl-1,4-benzoquinol methylase, mitochondrial</fullName>
        <ecNumber evidence="2">2.1.1.163</ecNumber>
    </submittedName>
</protein>
<keyword evidence="2" id="KW-0808">Transferase</keyword>
<dbReference type="InterPro" id="IPR013216">
    <property type="entry name" value="Methyltransf_11"/>
</dbReference>
<dbReference type="GO" id="GO:0008757">
    <property type="term" value="F:S-adenosylmethionine-dependent methyltransferase activity"/>
    <property type="evidence" value="ECO:0007669"/>
    <property type="project" value="InterPro"/>
</dbReference>
<dbReference type="AlphaFoldDB" id="A0A7G9YD26"/>